<evidence type="ECO:0000313" key="11">
    <source>
        <dbReference type="Proteomes" id="UP000008909"/>
    </source>
</evidence>
<proteinExistence type="predicted"/>
<accession>H2KU42</accession>
<dbReference type="SUPFAM" id="SSF81321">
    <property type="entry name" value="Family A G protein-coupled receptor-like"/>
    <property type="match status" value="1"/>
</dbReference>
<dbReference type="PRINTS" id="PR00237">
    <property type="entry name" value="GPCRRHODOPSN"/>
</dbReference>
<evidence type="ECO:0000256" key="1">
    <source>
        <dbReference type="ARBA" id="ARBA00004141"/>
    </source>
</evidence>
<dbReference type="Gene3D" id="1.20.1070.10">
    <property type="entry name" value="Rhodopsin 7-helix transmembrane proteins"/>
    <property type="match status" value="1"/>
</dbReference>
<evidence type="ECO:0000256" key="2">
    <source>
        <dbReference type="ARBA" id="ARBA00022692"/>
    </source>
</evidence>
<evidence type="ECO:0000256" key="6">
    <source>
        <dbReference type="ARBA" id="ARBA00023170"/>
    </source>
</evidence>
<feature type="transmembrane region" description="Helical" evidence="8">
    <location>
        <begin position="18"/>
        <end position="42"/>
    </location>
</feature>
<keyword evidence="4" id="KW-0297">G-protein coupled receptor</keyword>
<dbReference type="GO" id="GO:0005886">
    <property type="term" value="C:plasma membrane"/>
    <property type="evidence" value="ECO:0007669"/>
    <property type="project" value="TreeGrafter"/>
</dbReference>
<comment type="subcellular location">
    <subcellularLocation>
        <location evidence="1">Membrane</location>
        <topology evidence="1">Multi-pass membrane protein</topology>
    </subcellularLocation>
</comment>
<keyword evidence="2 8" id="KW-0812">Transmembrane</keyword>
<evidence type="ECO:0000259" key="9">
    <source>
        <dbReference type="PROSITE" id="PS50262"/>
    </source>
</evidence>
<dbReference type="InterPro" id="IPR017452">
    <property type="entry name" value="GPCR_Rhodpsn_7TM"/>
</dbReference>
<keyword evidence="7" id="KW-0807">Transducer</keyword>
<gene>
    <name evidence="10" type="ORF">CLF_107642</name>
</gene>
<keyword evidence="3 8" id="KW-1133">Transmembrane helix</keyword>
<feature type="domain" description="G-protein coupled receptors family 1 profile" evidence="9">
    <location>
        <begin position="32"/>
        <end position="337"/>
    </location>
</feature>
<evidence type="ECO:0000313" key="10">
    <source>
        <dbReference type="EMBL" id="GAA34287.2"/>
    </source>
</evidence>
<evidence type="ECO:0000256" key="8">
    <source>
        <dbReference type="SAM" id="Phobius"/>
    </source>
</evidence>
<keyword evidence="11" id="KW-1185">Reference proteome</keyword>
<dbReference type="PANTHER" id="PTHR24243">
    <property type="entry name" value="G-PROTEIN COUPLED RECEPTOR"/>
    <property type="match status" value="1"/>
</dbReference>
<evidence type="ECO:0000256" key="3">
    <source>
        <dbReference type="ARBA" id="ARBA00022989"/>
    </source>
</evidence>
<dbReference type="InterPro" id="IPR000276">
    <property type="entry name" value="GPCR_Rhodpsn"/>
</dbReference>
<dbReference type="GO" id="GO:0004930">
    <property type="term" value="F:G protein-coupled receptor activity"/>
    <property type="evidence" value="ECO:0007669"/>
    <property type="project" value="UniProtKB-KW"/>
</dbReference>
<dbReference type="Pfam" id="PF00001">
    <property type="entry name" value="7tm_1"/>
    <property type="match status" value="1"/>
</dbReference>
<feature type="transmembrane region" description="Helical" evidence="8">
    <location>
        <begin position="164"/>
        <end position="186"/>
    </location>
</feature>
<protein>
    <recommendedName>
        <fullName evidence="9">G-protein coupled receptors family 1 profile domain-containing protein</fullName>
    </recommendedName>
</protein>
<dbReference type="PANTHER" id="PTHR24243:SF208">
    <property type="entry name" value="PYROKININ-1 RECEPTOR"/>
    <property type="match status" value="1"/>
</dbReference>
<feature type="transmembrane region" description="Helical" evidence="8">
    <location>
        <begin position="280"/>
        <end position="297"/>
    </location>
</feature>
<dbReference type="Proteomes" id="UP000008909">
    <property type="component" value="Unassembled WGS sequence"/>
</dbReference>
<evidence type="ECO:0000256" key="7">
    <source>
        <dbReference type="ARBA" id="ARBA00023224"/>
    </source>
</evidence>
<sequence length="454" mass="52686">MYEEMSGEGIKPFIRHFLVVYCFSLIILGVIGNVLLLSTLIYKQIRPRNLRSLSTKKTSAVSVGPAKRNWKGRFRFFTTADYLLFILVSCEFICIWIVLLRYGIHLASGFDFATLSELGCKIHMFASRLVLNMTVAMMSIFSAHRMISMRWPLVTLERITRTRLNWLIICSFVLIISKQIPVFFLFRLDLENRDIHRCTASLEHEDATLRQIYFYLEFSTHSGLGYFLLIAFNVTLYVTIKRYRRQNNRSRTDFIVDGRAPSCSKRENNARSQGLTMTRIIMSLSLIQVVSTTPYFLLVEANKRLKLNFFAAEYEVLVFYTCILAVYTNNALNYYIILCISRKFRQLTMELIRLVFCCVHPLDVRPNSGRTLEGVLRYRRDQSFSLVSSDINSRKATSRRSSGRMVEDHLWLVLTIAWRPISPTTISIIGGVFGFKIRSSFDRRRAVLKKALES</sequence>
<feature type="transmembrane region" description="Helical" evidence="8">
    <location>
        <begin position="317"/>
        <end position="340"/>
    </location>
</feature>
<organism evidence="10 11">
    <name type="scientific">Clonorchis sinensis</name>
    <name type="common">Chinese liver fluke</name>
    <dbReference type="NCBI Taxonomy" id="79923"/>
    <lineage>
        <taxon>Eukaryota</taxon>
        <taxon>Metazoa</taxon>
        <taxon>Spiralia</taxon>
        <taxon>Lophotrochozoa</taxon>
        <taxon>Platyhelminthes</taxon>
        <taxon>Trematoda</taxon>
        <taxon>Digenea</taxon>
        <taxon>Opisthorchiida</taxon>
        <taxon>Opisthorchiata</taxon>
        <taxon>Opisthorchiidae</taxon>
        <taxon>Clonorchis</taxon>
    </lineage>
</organism>
<keyword evidence="5 8" id="KW-0472">Membrane</keyword>
<dbReference type="PROSITE" id="PS50262">
    <property type="entry name" value="G_PROTEIN_RECEP_F1_2"/>
    <property type="match status" value="1"/>
</dbReference>
<dbReference type="AlphaFoldDB" id="H2KU42"/>
<name>H2KU42_CLOSI</name>
<dbReference type="EMBL" id="DF143999">
    <property type="protein sequence ID" value="GAA34287.2"/>
    <property type="molecule type" value="Genomic_DNA"/>
</dbReference>
<reference evidence="10" key="1">
    <citation type="journal article" date="2011" name="Genome Biol.">
        <title>The draft genome of the carcinogenic human liver fluke Clonorchis sinensis.</title>
        <authorList>
            <person name="Wang X."/>
            <person name="Chen W."/>
            <person name="Huang Y."/>
            <person name="Sun J."/>
            <person name="Men J."/>
            <person name="Liu H."/>
            <person name="Luo F."/>
            <person name="Guo L."/>
            <person name="Lv X."/>
            <person name="Deng C."/>
            <person name="Zhou C."/>
            <person name="Fan Y."/>
            <person name="Li X."/>
            <person name="Huang L."/>
            <person name="Hu Y."/>
            <person name="Liang C."/>
            <person name="Hu X."/>
            <person name="Xu J."/>
            <person name="Yu X."/>
        </authorList>
    </citation>
    <scope>NUCLEOTIDE SEQUENCE [LARGE SCALE GENOMIC DNA]</scope>
    <source>
        <strain evidence="10">Henan</strain>
    </source>
</reference>
<evidence type="ECO:0000256" key="5">
    <source>
        <dbReference type="ARBA" id="ARBA00023136"/>
    </source>
</evidence>
<keyword evidence="6" id="KW-0675">Receptor</keyword>
<evidence type="ECO:0000256" key="4">
    <source>
        <dbReference type="ARBA" id="ARBA00023040"/>
    </source>
</evidence>
<feature type="transmembrane region" description="Helical" evidence="8">
    <location>
        <begin position="124"/>
        <end position="143"/>
    </location>
</feature>
<feature type="transmembrane region" description="Helical" evidence="8">
    <location>
        <begin position="82"/>
        <end position="104"/>
    </location>
</feature>
<feature type="transmembrane region" description="Helical" evidence="8">
    <location>
        <begin position="223"/>
        <end position="240"/>
    </location>
</feature>
<dbReference type="CDD" id="cd00637">
    <property type="entry name" value="7tm_classA_rhodopsin-like"/>
    <property type="match status" value="1"/>
</dbReference>